<name>A0A8G0LEU2_9HYPO</name>
<dbReference type="AlphaFoldDB" id="A0A8G0LEU2"/>
<organism evidence="1 2">
    <name type="scientific">Trichoderma simmonsii</name>
    <dbReference type="NCBI Taxonomy" id="1491479"/>
    <lineage>
        <taxon>Eukaryota</taxon>
        <taxon>Fungi</taxon>
        <taxon>Dikarya</taxon>
        <taxon>Ascomycota</taxon>
        <taxon>Pezizomycotina</taxon>
        <taxon>Sordariomycetes</taxon>
        <taxon>Hypocreomycetidae</taxon>
        <taxon>Hypocreales</taxon>
        <taxon>Hypocreaceae</taxon>
        <taxon>Trichoderma</taxon>
    </lineage>
</organism>
<gene>
    <name evidence="1" type="ORF">H0G86_005542</name>
</gene>
<keyword evidence="2" id="KW-1185">Reference proteome</keyword>
<evidence type="ECO:0000313" key="1">
    <source>
        <dbReference type="EMBL" id="QYS98360.1"/>
    </source>
</evidence>
<proteinExistence type="predicted"/>
<evidence type="ECO:0000313" key="2">
    <source>
        <dbReference type="Proteomes" id="UP000826661"/>
    </source>
</evidence>
<sequence length="126" mass="14736">MMSENAHDAEVGSRLRSWVTRSVDEFKPPIEVGFKAGLCIAIADRYGYPGAYQWVERENVMLLRAASVNDIRYSFEFYKYFRMTIQLWPRLNKRAGRSWARIGVLDNAISVITLLVSSYMNIYRYH</sequence>
<dbReference type="EMBL" id="CP075866">
    <property type="protein sequence ID" value="QYS98360.1"/>
    <property type="molecule type" value="Genomic_DNA"/>
</dbReference>
<dbReference type="Proteomes" id="UP000826661">
    <property type="component" value="Chromosome III"/>
</dbReference>
<protein>
    <submittedName>
        <fullName evidence="1">Uncharacterized protein</fullName>
    </submittedName>
</protein>
<accession>A0A8G0LEU2</accession>
<reference evidence="1 2" key="1">
    <citation type="journal article" date="2021" name="BMC Genomics">
        <title>Telomere-to-telomere genome assembly of asparaginase-producing Trichoderma simmonsii.</title>
        <authorList>
            <person name="Chung D."/>
            <person name="Kwon Y.M."/>
            <person name="Yang Y."/>
        </authorList>
    </citation>
    <scope>NUCLEOTIDE SEQUENCE [LARGE SCALE GENOMIC DNA]</scope>
    <source>
        <strain evidence="1 2">GH-Sj1</strain>
    </source>
</reference>